<proteinExistence type="inferred from homology"/>
<dbReference type="PANTHER" id="PTHR31632">
    <property type="entry name" value="IRON TRANSPORTER FTH1"/>
    <property type="match status" value="1"/>
</dbReference>
<feature type="transmembrane region" description="Helical" evidence="7">
    <location>
        <begin position="539"/>
        <end position="558"/>
    </location>
</feature>
<evidence type="ECO:0000313" key="8">
    <source>
        <dbReference type="EMBL" id="TQD43651.1"/>
    </source>
</evidence>
<dbReference type="AlphaFoldDB" id="A0A508A4H2"/>
<organism evidence="8 9">
    <name type="scientific">Actinomyces johnsonii</name>
    <dbReference type="NCBI Taxonomy" id="544581"/>
    <lineage>
        <taxon>Bacteria</taxon>
        <taxon>Bacillati</taxon>
        <taxon>Actinomycetota</taxon>
        <taxon>Actinomycetes</taxon>
        <taxon>Actinomycetales</taxon>
        <taxon>Actinomycetaceae</taxon>
        <taxon>Actinomyces</taxon>
    </lineage>
</organism>
<evidence type="ECO:0000313" key="9">
    <source>
        <dbReference type="Proteomes" id="UP000319010"/>
    </source>
</evidence>
<evidence type="ECO:0000256" key="4">
    <source>
        <dbReference type="ARBA" id="ARBA00022989"/>
    </source>
</evidence>
<feature type="transmembrane region" description="Helical" evidence="7">
    <location>
        <begin position="487"/>
        <end position="511"/>
    </location>
</feature>
<protein>
    <submittedName>
        <fullName evidence="8">FTR1 family iron permease</fullName>
    </submittedName>
</protein>
<sequence>MRHSQAALPHRRDGSFAACAAFALMAMALFITPLLSYPALRADAAESATDYDTWTAAATTVDTELQAAVAQYNSGNTSGAAAGIQRAYNTAYVASNLSRVTTDRIGVQRAADHKTTFDSLRQSAYSAGNGEALSSQAAALSADIAADATQLDGMADLAGPRDYAAQQAATTATERAQLDAKKTNVNEGRGERSWAQVASEMSGLIDQAVEKTRSGDGQGGAELVNKAYYGYYEKLGFEKTVMAVISGDRVSEVENQFKVVRKAMIAGDSNATAQSERLKDMITQDAGTLDASGGKVNPVRAFFTGSFGQAFLILLREGLEAILVVAAVIAYLIKAGLKDRVRLVYLGLILGLVASGIVAVLFAVLYNSASSHQEILEGAVALIAMVMLLFTSNWMLSKSSVSSWNAYIKDKTEASVSTGGVWALASLSFLAVFREGAETVMFYQALLTMDRSGGASIWQGFAAGMVVLVAVFLVIRYTSVKIPLRPFFAITSALMAILVVIFAGGGLHALIEGDIVSGTYVTGWPTYDFLGIYPYHETLVFQALIAIVVVVLGIVSTIKRRQAERTHRANDERGLSTRRSGEAGRSSKDAAEEAEEAEEAEQVEQVEEAEEVADVSSAH</sequence>
<reference evidence="8 9" key="1">
    <citation type="submission" date="2019-06" db="EMBL/GenBank/DDBJ databases">
        <title>Draft genome sequence of Actinomyces johnsonii CCUG 34287T.</title>
        <authorList>
            <person name="Salva-Serra F."/>
            <person name="Cardew S."/>
            <person name="Moore E."/>
        </authorList>
    </citation>
    <scope>NUCLEOTIDE SEQUENCE [LARGE SCALE GENOMIC DNA]</scope>
    <source>
        <strain evidence="8 9">CCUG 34287</strain>
    </source>
</reference>
<feature type="transmembrane region" description="Helical" evidence="7">
    <location>
        <begin position="457"/>
        <end position="475"/>
    </location>
</feature>
<evidence type="ECO:0000256" key="5">
    <source>
        <dbReference type="ARBA" id="ARBA00023136"/>
    </source>
</evidence>
<accession>A0A508A4H2</accession>
<feature type="compositionally biased region" description="Basic and acidic residues" evidence="6">
    <location>
        <begin position="565"/>
        <end position="591"/>
    </location>
</feature>
<comment type="caution">
    <text evidence="8">The sequence shown here is derived from an EMBL/GenBank/DDBJ whole genome shotgun (WGS) entry which is preliminary data.</text>
</comment>
<dbReference type="Pfam" id="PF03239">
    <property type="entry name" value="FTR1"/>
    <property type="match status" value="1"/>
</dbReference>
<dbReference type="EMBL" id="VICB01000005">
    <property type="protein sequence ID" value="TQD43651.1"/>
    <property type="molecule type" value="Genomic_DNA"/>
</dbReference>
<comment type="subcellular location">
    <subcellularLocation>
        <location evidence="1">Membrane</location>
        <topology evidence="1">Multi-pass membrane protein</topology>
    </subcellularLocation>
</comment>
<feature type="region of interest" description="Disordered" evidence="6">
    <location>
        <begin position="565"/>
        <end position="619"/>
    </location>
</feature>
<keyword evidence="5 7" id="KW-0472">Membrane</keyword>
<name>A0A508A4H2_9ACTO</name>
<evidence type="ECO:0000256" key="2">
    <source>
        <dbReference type="ARBA" id="ARBA00008333"/>
    </source>
</evidence>
<keyword evidence="4 7" id="KW-1133">Transmembrane helix</keyword>
<dbReference type="Proteomes" id="UP000319010">
    <property type="component" value="Unassembled WGS sequence"/>
</dbReference>
<gene>
    <name evidence="8" type="ORF">FK256_04915</name>
</gene>
<dbReference type="GO" id="GO:0033573">
    <property type="term" value="C:high-affinity iron permease complex"/>
    <property type="evidence" value="ECO:0007669"/>
    <property type="project" value="InterPro"/>
</dbReference>
<feature type="transmembrane region" description="Helical" evidence="7">
    <location>
        <begin position="416"/>
        <end position="437"/>
    </location>
</feature>
<keyword evidence="3 7" id="KW-0812">Transmembrane</keyword>
<evidence type="ECO:0000256" key="3">
    <source>
        <dbReference type="ARBA" id="ARBA00022692"/>
    </source>
</evidence>
<dbReference type="GO" id="GO:0015093">
    <property type="term" value="F:ferrous iron transmembrane transporter activity"/>
    <property type="evidence" value="ECO:0007669"/>
    <property type="project" value="TreeGrafter"/>
</dbReference>
<feature type="transmembrane region" description="Helical" evidence="7">
    <location>
        <begin position="345"/>
        <end position="366"/>
    </location>
</feature>
<feature type="transmembrane region" description="Helical" evidence="7">
    <location>
        <begin position="310"/>
        <end position="333"/>
    </location>
</feature>
<dbReference type="PANTHER" id="PTHR31632:SF2">
    <property type="entry name" value="PLASMA MEMBRANE IRON PERMEASE"/>
    <property type="match status" value="1"/>
</dbReference>
<evidence type="ECO:0000256" key="6">
    <source>
        <dbReference type="SAM" id="MobiDB-lite"/>
    </source>
</evidence>
<evidence type="ECO:0000256" key="1">
    <source>
        <dbReference type="ARBA" id="ARBA00004141"/>
    </source>
</evidence>
<evidence type="ECO:0000256" key="7">
    <source>
        <dbReference type="SAM" id="Phobius"/>
    </source>
</evidence>
<feature type="compositionally biased region" description="Acidic residues" evidence="6">
    <location>
        <begin position="592"/>
        <end position="613"/>
    </location>
</feature>
<feature type="transmembrane region" description="Helical" evidence="7">
    <location>
        <begin position="378"/>
        <end position="396"/>
    </location>
</feature>
<dbReference type="InterPro" id="IPR004923">
    <property type="entry name" value="FTR1/Fip1/EfeU"/>
</dbReference>
<dbReference type="RefSeq" id="WP_141423934.1">
    <property type="nucleotide sequence ID" value="NZ_JASPFB010000002.1"/>
</dbReference>
<comment type="similarity">
    <text evidence="2">Belongs to the oxidase-dependent Fe transporter (OFeT) (TC 9.A.10.1) family.</text>
</comment>